<dbReference type="Proteomes" id="UP001388673">
    <property type="component" value="Unassembled WGS sequence"/>
</dbReference>
<dbReference type="PANTHER" id="PTHR24223:SF415">
    <property type="entry name" value="FI20190P1"/>
    <property type="match status" value="1"/>
</dbReference>
<comment type="caution">
    <text evidence="10">The sequence shown here is derived from an EMBL/GenBank/DDBJ whole genome shotgun (WGS) entry which is preliminary data.</text>
</comment>
<dbReference type="CDD" id="cd18597">
    <property type="entry name" value="ABC_6TM_YOR1_D1_like"/>
    <property type="match status" value="1"/>
</dbReference>
<keyword evidence="2 8" id="KW-0812">Transmembrane</keyword>
<keyword evidence="5 8" id="KW-1133">Transmembrane helix</keyword>
<dbReference type="RefSeq" id="XP_066801781.1">
    <property type="nucleotide sequence ID" value="XM_066947367.1"/>
</dbReference>
<feature type="region of interest" description="Disordered" evidence="7">
    <location>
        <begin position="557"/>
        <end position="579"/>
    </location>
</feature>
<protein>
    <recommendedName>
        <fullName evidence="9">ABC transmembrane type-1 domain-containing protein</fullName>
    </recommendedName>
</protein>
<feature type="domain" description="ABC transmembrane type-1" evidence="9">
    <location>
        <begin position="222"/>
        <end position="515"/>
    </location>
</feature>
<reference evidence="10 11" key="1">
    <citation type="journal article" date="2024" name="bioRxiv">
        <title>Comparative genomics of Cryptococcus and Kwoniella reveals pathogenesis evolution and contrasting karyotype dynamics via intercentromeric recombination or chromosome fusion.</title>
        <authorList>
            <person name="Coelho M.A."/>
            <person name="David-Palma M."/>
            <person name="Shea T."/>
            <person name="Bowers K."/>
            <person name="McGinley-Smith S."/>
            <person name="Mohammad A.W."/>
            <person name="Gnirke A."/>
            <person name="Yurkov A.M."/>
            <person name="Nowrousian M."/>
            <person name="Sun S."/>
            <person name="Cuomo C.A."/>
            <person name="Heitman J."/>
        </authorList>
    </citation>
    <scope>NUCLEOTIDE SEQUENCE [LARGE SCALE GENOMIC DNA]</scope>
    <source>
        <strain evidence="10 11">CBS 13917</strain>
    </source>
</reference>
<evidence type="ECO:0000259" key="9">
    <source>
        <dbReference type="PROSITE" id="PS50929"/>
    </source>
</evidence>
<dbReference type="KEGG" id="kne:92181526"/>
<dbReference type="GO" id="GO:0016020">
    <property type="term" value="C:membrane"/>
    <property type="evidence" value="ECO:0007669"/>
    <property type="project" value="InterPro"/>
</dbReference>
<dbReference type="GO" id="GO:0140359">
    <property type="term" value="F:ABC-type transporter activity"/>
    <property type="evidence" value="ECO:0007669"/>
    <property type="project" value="InterPro"/>
</dbReference>
<evidence type="ECO:0000313" key="11">
    <source>
        <dbReference type="Proteomes" id="UP001388673"/>
    </source>
</evidence>
<evidence type="ECO:0000256" key="2">
    <source>
        <dbReference type="ARBA" id="ARBA00022692"/>
    </source>
</evidence>
<evidence type="ECO:0000313" key="10">
    <source>
        <dbReference type="EMBL" id="KAK8850350.1"/>
    </source>
</evidence>
<organism evidence="10 11">
    <name type="scientific">Kwoniella newhampshirensis</name>
    <dbReference type="NCBI Taxonomy" id="1651941"/>
    <lineage>
        <taxon>Eukaryota</taxon>
        <taxon>Fungi</taxon>
        <taxon>Dikarya</taxon>
        <taxon>Basidiomycota</taxon>
        <taxon>Agaricomycotina</taxon>
        <taxon>Tremellomycetes</taxon>
        <taxon>Tremellales</taxon>
        <taxon>Cryptococcaceae</taxon>
        <taxon>Kwoniella</taxon>
    </lineage>
</organism>
<evidence type="ECO:0000256" key="3">
    <source>
        <dbReference type="ARBA" id="ARBA00022741"/>
    </source>
</evidence>
<evidence type="ECO:0000256" key="6">
    <source>
        <dbReference type="ARBA" id="ARBA00023136"/>
    </source>
</evidence>
<feature type="transmembrane region" description="Helical" evidence="8">
    <location>
        <begin position="375"/>
        <end position="393"/>
    </location>
</feature>
<dbReference type="SUPFAM" id="SSF52540">
    <property type="entry name" value="P-loop containing nucleoside triphosphate hydrolases"/>
    <property type="match status" value="1"/>
</dbReference>
<dbReference type="InterPro" id="IPR027417">
    <property type="entry name" value="P-loop_NTPase"/>
</dbReference>
<dbReference type="GO" id="GO:0005524">
    <property type="term" value="F:ATP binding"/>
    <property type="evidence" value="ECO:0007669"/>
    <property type="project" value="UniProtKB-KW"/>
</dbReference>
<dbReference type="InterPro" id="IPR003439">
    <property type="entry name" value="ABC_transporter-like_ATP-bd"/>
</dbReference>
<keyword evidence="4" id="KW-0067">ATP-binding</keyword>
<evidence type="ECO:0000256" key="7">
    <source>
        <dbReference type="SAM" id="MobiDB-lite"/>
    </source>
</evidence>
<keyword evidence="6 8" id="KW-0472">Membrane</keyword>
<evidence type="ECO:0000256" key="4">
    <source>
        <dbReference type="ARBA" id="ARBA00022840"/>
    </source>
</evidence>
<dbReference type="SUPFAM" id="SSF90123">
    <property type="entry name" value="ABC transporter transmembrane region"/>
    <property type="match status" value="1"/>
</dbReference>
<proteinExistence type="predicted"/>
<dbReference type="InterPro" id="IPR036640">
    <property type="entry name" value="ABC1_TM_sf"/>
</dbReference>
<accession>A0AAW0YV14</accession>
<keyword evidence="1" id="KW-0813">Transport</keyword>
<feature type="compositionally biased region" description="Low complexity" evidence="7">
    <location>
        <begin position="560"/>
        <end position="569"/>
    </location>
</feature>
<dbReference type="AlphaFoldDB" id="A0AAW0YV14"/>
<dbReference type="InterPro" id="IPR011527">
    <property type="entry name" value="ABC1_TM_dom"/>
</dbReference>
<dbReference type="GO" id="GO:0016887">
    <property type="term" value="F:ATP hydrolysis activity"/>
    <property type="evidence" value="ECO:0007669"/>
    <property type="project" value="InterPro"/>
</dbReference>
<keyword evidence="11" id="KW-1185">Reference proteome</keyword>
<keyword evidence="3" id="KW-0547">Nucleotide-binding</keyword>
<dbReference type="InterPro" id="IPR050173">
    <property type="entry name" value="ABC_transporter_C-like"/>
</dbReference>
<dbReference type="PROSITE" id="PS50929">
    <property type="entry name" value="ABC_TM1F"/>
    <property type="match status" value="1"/>
</dbReference>
<dbReference type="GeneID" id="92181526"/>
<evidence type="ECO:0000256" key="5">
    <source>
        <dbReference type="ARBA" id="ARBA00022989"/>
    </source>
</evidence>
<feature type="transmembrane region" description="Helical" evidence="8">
    <location>
        <begin position="457"/>
        <end position="479"/>
    </location>
</feature>
<name>A0AAW0YV14_9TREE</name>
<dbReference type="Gene3D" id="3.40.50.300">
    <property type="entry name" value="P-loop containing nucleotide triphosphate hydrolases"/>
    <property type="match status" value="1"/>
</dbReference>
<dbReference type="Gene3D" id="1.20.1560.10">
    <property type="entry name" value="ABC transporter type 1, transmembrane domain"/>
    <property type="match status" value="1"/>
</dbReference>
<evidence type="ECO:0000256" key="8">
    <source>
        <dbReference type="SAM" id="Phobius"/>
    </source>
</evidence>
<dbReference type="Pfam" id="PF00005">
    <property type="entry name" value="ABC_tran"/>
    <property type="match status" value="1"/>
</dbReference>
<dbReference type="PANTHER" id="PTHR24223">
    <property type="entry name" value="ATP-BINDING CASSETTE SUB-FAMILY C"/>
    <property type="match status" value="1"/>
</dbReference>
<dbReference type="EMBL" id="JBCAWK010000008">
    <property type="protein sequence ID" value="KAK8850350.1"/>
    <property type="molecule type" value="Genomic_DNA"/>
</dbReference>
<feature type="compositionally biased region" description="Polar residues" evidence="7">
    <location>
        <begin position="81"/>
        <end position="94"/>
    </location>
</feature>
<feature type="region of interest" description="Disordered" evidence="7">
    <location>
        <begin position="77"/>
        <end position="118"/>
    </location>
</feature>
<sequence>MPIPFYRPVPTPPAVFADRTLPEANANLISRTLFQWVTPIMKVGYTRPLQADDLWNLTDDLACQTIADELQINLLARTPPSRRSPSNKSGSPIFQSGRPLFDPGKPHKERFSATSSRAYSKQVRESMAIKETVDEYAIRHPSSRSSSTRPEHGSGNAFSELVEQETKEVSPIDLKARGSGRYGSRKGKKIAEGKLVIENGHEYDMSLVKAMYKTVWWRWWKAVIFKACAAALQITSPLITKLLMDQLTIAHTHSQAIKSGQASETPKHIGYSIGLAFALFLMQQAASLFSYQALQRGSVMGFMLRAALIDLISRKSMRLSPSAKVEMTAGKITTMVSADASFLDFSAPMTLDLVVQPVQIAVGLGLLIWTLGYSALVGLAVMAAAGPIQAFMFSRMIRTRQSQLAYVDSRLRLLSETITSIRSVKLFAYVDLFSSKVSDLRKKELIYLKKNGLNRSLMNATMAFVPTLAAVLTFITYGLSGHQLNAAIIFSGLQYFNVLKTPISFLPMCFTAISDALVGIARISALLQSEEISAQLNVHPNAPYAIDIQGDFQFESLPETNPNSNTSPPQRDLGEKGSKLQKRPFALKGIDLRIPRGALACIVGKVGSGKSALLSALIDEMKPLQGHTIFGGSVSYVPHQAWLHSGSVRDNITFSAPPDEIDFDRYHTVMEACALRTDVEGMKDGDLTDVGQKGLLLSGGQRQRISLARAAYANTSIFLWTTLSQLSIQMSPITSYTTA</sequence>
<dbReference type="Pfam" id="PF00664">
    <property type="entry name" value="ABC_membrane"/>
    <property type="match status" value="1"/>
</dbReference>
<gene>
    <name evidence="10" type="ORF">IAR55_004268</name>
</gene>
<evidence type="ECO:0000256" key="1">
    <source>
        <dbReference type="ARBA" id="ARBA00022448"/>
    </source>
</evidence>